<accession>A0A1I0H9M7</accession>
<evidence type="ECO:0000313" key="2">
    <source>
        <dbReference type="Proteomes" id="UP000182332"/>
    </source>
</evidence>
<dbReference type="Proteomes" id="UP000182332">
    <property type="component" value="Unassembled WGS sequence"/>
</dbReference>
<dbReference type="InterPro" id="IPR022260">
    <property type="entry name" value="Integr_conj_element_PilL"/>
</dbReference>
<proteinExistence type="predicted"/>
<protein>
    <submittedName>
        <fullName evidence="1">Conjugative transfer region protein, TIGR03748 family</fullName>
    </submittedName>
</protein>
<organism evidence="1 2">
    <name type="scientific">Pseudomonas graminis</name>
    <dbReference type="NCBI Taxonomy" id="158627"/>
    <lineage>
        <taxon>Bacteria</taxon>
        <taxon>Pseudomonadati</taxon>
        <taxon>Pseudomonadota</taxon>
        <taxon>Gammaproteobacteria</taxon>
        <taxon>Pseudomonadales</taxon>
        <taxon>Pseudomonadaceae</taxon>
        <taxon>Pseudomonas</taxon>
    </lineage>
</organism>
<evidence type="ECO:0000313" key="1">
    <source>
        <dbReference type="EMBL" id="SET80381.1"/>
    </source>
</evidence>
<gene>
    <name evidence="1" type="ORF">SAMN05216197_12620</name>
</gene>
<name>A0A1I0H9M7_9PSED</name>
<sequence length="251" mass="27921">MRLWGWRLRLERPWGLERGLWSKRLDLRDDKSPLMRIYFLLPRDGDRANVAPIIKGALEQMIRYFTALALLAMLSGCTTQNVPDAAPVLDSSRKPDILTPDLYPNGAALENDSVVHYGRYTLVSSAPTADQRDLMAQIVDISIPANMTPNVREAMVYVLDRSGYSLCSTDTGQVTVLYSRPLAASLYKIGPMTLRNALQVVAGPAWQVEVDEVSREVCYVLRSGVKLERADIKARSIVQGHLSSKVGDFGL</sequence>
<reference evidence="1 2" key="1">
    <citation type="submission" date="2016-10" db="EMBL/GenBank/DDBJ databases">
        <authorList>
            <person name="de Groot N.N."/>
        </authorList>
    </citation>
    <scope>NUCLEOTIDE SEQUENCE [LARGE SCALE GENOMIC DNA]</scope>
    <source>
        <strain evidence="1 2">DSM 11363</strain>
    </source>
</reference>
<dbReference type="EMBL" id="FOHW01000026">
    <property type="protein sequence ID" value="SET80381.1"/>
    <property type="molecule type" value="Genomic_DNA"/>
</dbReference>
<dbReference type="NCBIfam" id="TIGR03748">
    <property type="entry name" value="conj_PilL"/>
    <property type="match status" value="1"/>
</dbReference>
<dbReference type="AlphaFoldDB" id="A0A1I0H9M7"/>